<dbReference type="AlphaFoldDB" id="A0A4Y7L2T3"/>
<dbReference type="EMBL" id="CM010723">
    <property type="protein sequence ID" value="RZC78738.1"/>
    <property type="molecule type" value="Genomic_DNA"/>
</dbReference>
<name>A0A4Y7L2T3_PAPSO</name>
<dbReference type="Gramene" id="RZC78738">
    <property type="protein sequence ID" value="RZC78738"/>
    <property type="gene ID" value="C5167_002936"/>
</dbReference>
<dbReference type="Proteomes" id="UP000316621">
    <property type="component" value="Chromosome 9"/>
</dbReference>
<feature type="region of interest" description="Disordered" evidence="1">
    <location>
        <begin position="29"/>
        <end position="83"/>
    </location>
</feature>
<evidence type="ECO:0000313" key="3">
    <source>
        <dbReference type="Proteomes" id="UP000316621"/>
    </source>
</evidence>
<proteinExistence type="predicted"/>
<sequence length="83" mass="8939">MILHYLNTNPFIKEKDQNKTMVFTSVPLYLDPPNWHQQTHHHQPAEGTNNGNNPQLLPPQPPAPSNACTGSGGSGGASTIKPG</sequence>
<accession>A0A4Y7L2T3</accession>
<gene>
    <name evidence="2" type="ORF">C5167_002936</name>
</gene>
<evidence type="ECO:0000313" key="2">
    <source>
        <dbReference type="EMBL" id="RZC78738.1"/>
    </source>
</evidence>
<evidence type="ECO:0000256" key="1">
    <source>
        <dbReference type="SAM" id="MobiDB-lite"/>
    </source>
</evidence>
<reference evidence="2 3" key="1">
    <citation type="journal article" date="2018" name="Science">
        <title>The opium poppy genome and morphinan production.</title>
        <authorList>
            <person name="Guo L."/>
            <person name="Winzer T."/>
            <person name="Yang X."/>
            <person name="Li Y."/>
            <person name="Ning Z."/>
            <person name="He Z."/>
            <person name="Teodor R."/>
            <person name="Lu Y."/>
            <person name="Bowser T.A."/>
            <person name="Graham I.A."/>
            <person name="Ye K."/>
        </authorList>
    </citation>
    <scope>NUCLEOTIDE SEQUENCE [LARGE SCALE GENOMIC DNA]</scope>
    <source>
        <strain evidence="3">cv. HN1</strain>
        <tissue evidence="2">Leaves</tissue>
    </source>
</reference>
<organism evidence="2 3">
    <name type="scientific">Papaver somniferum</name>
    <name type="common">Opium poppy</name>
    <dbReference type="NCBI Taxonomy" id="3469"/>
    <lineage>
        <taxon>Eukaryota</taxon>
        <taxon>Viridiplantae</taxon>
        <taxon>Streptophyta</taxon>
        <taxon>Embryophyta</taxon>
        <taxon>Tracheophyta</taxon>
        <taxon>Spermatophyta</taxon>
        <taxon>Magnoliopsida</taxon>
        <taxon>Ranunculales</taxon>
        <taxon>Papaveraceae</taxon>
        <taxon>Papaveroideae</taxon>
        <taxon>Papaver</taxon>
    </lineage>
</organism>
<keyword evidence="3" id="KW-1185">Reference proteome</keyword>
<protein>
    <submittedName>
        <fullName evidence="2">Uncharacterized protein</fullName>
    </submittedName>
</protein>